<comment type="caution">
    <text evidence="5">The sequence shown here is derived from an EMBL/GenBank/DDBJ whole genome shotgun (WGS) entry which is preliminary data.</text>
</comment>
<sequence length="181" mass="20348">METLDPNTQTISDDRNFDKTSELKAFDETKAGVKGLVDAGTTTVPRIFFSPPDEFDNAVDASTLGVSIPVLDLDGIDKDPGRRRDVVHSVRQASETWGFFQVVNHGVPVNVLDEMLEGVRQFYEQDTEVKKKWYTRDGSETVVYNSNFDLYSAASANWRDTTYCNMAPRLPCPEELPEACR</sequence>
<dbReference type="SUPFAM" id="SSF51197">
    <property type="entry name" value="Clavaminate synthase-like"/>
    <property type="match status" value="1"/>
</dbReference>
<proteinExistence type="predicted"/>
<name>A0AAE1W7E0_9LAMI</name>
<dbReference type="Proteomes" id="UP001289374">
    <property type="component" value="Unassembled WGS sequence"/>
</dbReference>
<dbReference type="Gene3D" id="2.60.120.330">
    <property type="entry name" value="B-lactam Antibiotic, Isopenicillin N Synthase, Chain"/>
    <property type="match status" value="1"/>
</dbReference>
<evidence type="ECO:0000313" key="6">
    <source>
        <dbReference type="Proteomes" id="UP001289374"/>
    </source>
</evidence>
<keyword evidence="6" id="KW-1185">Reference proteome</keyword>
<dbReference type="GO" id="GO:0046872">
    <property type="term" value="F:metal ion binding"/>
    <property type="evidence" value="ECO:0007669"/>
    <property type="project" value="UniProtKB-KW"/>
</dbReference>
<dbReference type="Pfam" id="PF14226">
    <property type="entry name" value="DIOX_N"/>
    <property type="match status" value="1"/>
</dbReference>
<organism evidence="5 6">
    <name type="scientific">Sesamum angolense</name>
    <dbReference type="NCBI Taxonomy" id="2727404"/>
    <lineage>
        <taxon>Eukaryota</taxon>
        <taxon>Viridiplantae</taxon>
        <taxon>Streptophyta</taxon>
        <taxon>Embryophyta</taxon>
        <taxon>Tracheophyta</taxon>
        <taxon>Spermatophyta</taxon>
        <taxon>Magnoliopsida</taxon>
        <taxon>eudicotyledons</taxon>
        <taxon>Gunneridae</taxon>
        <taxon>Pentapetalae</taxon>
        <taxon>asterids</taxon>
        <taxon>lamiids</taxon>
        <taxon>Lamiales</taxon>
        <taxon>Pedaliaceae</taxon>
        <taxon>Sesamum</taxon>
    </lineage>
</organism>
<dbReference type="GO" id="GO:0016706">
    <property type="term" value="F:2-oxoglutarate-dependent dioxygenase activity"/>
    <property type="evidence" value="ECO:0007669"/>
    <property type="project" value="UniProtKB-ARBA"/>
</dbReference>
<protein>
    <submittedName>
        <fullName evidence="5">1-aminocyclopropane-1-carboxylate oxidase</fullName>
    </submittedName>
</protein>
<feature type="domain" description="Non-haem dioxygenase N-terminal" evidence="4">
    <location>
        <begin position="68"/>
        <end position="167"/>
    </location>
</feature>
<dbReference type="PANTHER" id="PTHR10209">
    <property type="entry name" value="OXIDOREDUCTASE, 2OG-FE II OXYGENASE FAMILY PROTEIN"/>
    <property type="match status" value="1"/>
</dbReference>
<reference evidence="5" key="2">
    <citation type="journal article" date="2024" name="Plant">
        <title>Genomic evolution and insights into agronomic trait innovations of Sesamum species.</title>
        <authorList>
            <person name="Miao H."/>
            <person name="Wang L."/>
            <person name="Qu L."/>
            <person name="Liu H."/>
            <person name="Sun Y."/>
            <person name="Le M."/>
            <person name="Wang Q."/>
            <person name="Wei S."/>
            <person name="Zheng Y."/>
            <person name="Lin W."/>
            <person name="Duan Y."/>
            <person name="Cao H."/>
            <person name="Xiong S."/>
            <person name="Wang X."/>
            <person name="Wei L."/>
            <person name="Li C."/>
            <person name="Ma Q."/>
            <person name="Ju M."/>
            <person name="Zhao R."/>
            <person name="Li G."/>
            <person name="Mu C."/>
            <person name="Tian Q."/>
            <person name="Mei H."/>
            <person name="Zhang T."/>
            <person name="Gao T."/>
            <person name="Zhang H."/>
        </authorList>
    </citation>
    <scope>NUCLEOTIDE SEQUENCE</scope>
    <source>
        <strain evidence="5">K16</strain>
    </source>
</reference>
<keyword evidence="1" id="KW-0479">Metal-binding</keyword>
<keyword evidence="3" id="KW-0408">Iron</keyword>
<evidence type="ECO:0000313" key="5">
    <source>
        <dbReference type="EMBL" id="KAK4388180.1"/>
    </source>
</evidence>
<keyword evidence="2" id="KW-0560">Oxidoreductase</keyword>
<gene>
    <name evidence="5" type="ORF">Sango_2424600</name>
</gene>
<accession>A0AAE1W7E0</accession>
<dbReference type="PANTHER" id="PTHR10209:SF859">
    <property type="entry name" value="OS03G0690500 PROTEIN"/>
    <property type="match status" value="1"/>
</dbReference>
<evidence type="ECO:0000256" key="3">
    <source>
        <dbReference type="ARBA" id="ARBA00023004"/>
    </source>
</evidence>
<reference evidence="5" key="1">
    <citation type="submission" date="2020-06" db="EMBL/GenBank/DDBJ databases">
        <authorList>
            <person name="Li T."/>
            <person name="Hu X."/>
            <person name="Zhang T."/>
            <person name="Song X."/>
            <person name="Zhang H."/>
            <person name="Dai N."/>
            <person name="Sheng W."/>
            <person name="Hou X."/>
            <person name="Wei L."/>
        </authorList>
    </citation>
    <scope>NUCLEOTIDE SEQUENCE</scope>
    <source>
        <strain evidence="5">K16</strain>
        <tissue evidence="5">Leaf</tissue>
    </source>
</reference>
<evidence type="ECO:0000256" key="2">
    <source>
        <dbReference type="ARBA" id="ARBA00023002"/>
    </source>
</evidence>
<evidence type="ECO:0000259" key="4">
    <source>
        <dbReference type="Pfam" id="PF14226"/>
    </source>
</evidence>
<dbReference type="AlphaFoldDB" id="A0AAE1W7E0"/>
<dbReference type="EMBL" id="JACGWL010000014">
    <property type="protein sequence ID" value="KAK4388180.1"/>
    <property type="molecule type" value="Genomic_DNA"/>
</dbReference>
<evidence type="ECO:0000256" key="1">
    <source>
        <dbReference type="ARBA" id="ARBA00022723"/>
    </source>
</evidence>
<dbReference type="InterPro" id="IPR027443">
    <property type="entry name" value="IPNS-like_sf"/>
</dbReference>
<dbReference type="InterPro" id="IPR026992">
    <property type="entry name" value="DIOX_N"/>
</dbReference>